<dbReference type="AlphaFoldDB" id="C5E8X7"/>
<protein>
    <submittedName>
        <fullName evidence="2">Uncharacterized protein</fullName>
    </submittedName>
</protein>
<dbReference type="Proteomes" id="UP000005084">
    <property type="component" value="Unassembled WGS sequence"/>
</dbReference>
<accession>C5E8X7</accession>
<name>C5E8X7_BIFLI</name>
<feature type="transmembrane region" description="Helical" evidence="1">
    <location>
        <begin position="27"/>
        <end position="49"/>
    </location>
</feature>
<reference evidence="2" key="1">
    <citation type="submission" date="2008-08" db="EMBL/GenBank/DDBJ databases">
        <title>Annotation of Bifidobacterium longum subsp. infantis CCUG 52486.</title>
        <authorList>
            <consortium name="The Broad Institute Genome Sequencing Platform"/>
            <person name="Gougoulias C."/>
            <person name="Tuohy K.M."/>
            <person name="Gibson G.R."/>
            <person name="Ward D."/>
            <person name="Mehta T."/>
            <person name="Young S."/>
            <person name="Jaffe D."/>
            <person name="Gnerre S."/>
            <person name="Berlin A."/>
            <person name="Heiman D."/>
            <person name="Hepburn T."/>
            <person name="Shea T."/>
            <person name="Sykes S."/>
            <person name="Alvarado L."/>
            <person name="Kodira C."/>
            <person name="Borodovsky M."/>
            <person name="Lander E."/>
            <person name="Galagan J."/>
            <person name="Nusbaum C."/>
            <person name="Birren B."/>
        </authorList>
    </citation>
    <scope>NUCLEOTIDE SEQUENCE [LARGE SCALE GENOMIC DNA]</scope>
    <source>
        <strain evidence="2">CCUG 52486</strain>
    </source>
</reference>
<keyword evidence="1" id="KW-1133">Transmembrane helix</keyword>
<sequence length="86" mass="9412">MLAAGISSSAQSTLAEAVKPDYWIPEWWQSGLILIAWAAAAWIGGLIITGKADIRYQITRVTALAVLPVRPWSWQFVMAMALAVLQ</sequence>
<evidence type="ECO:0000313" key="2">
    <source>
        <dbReference type="EMBL" id="EEQ54471.1"/>
    </source>
</evidence>
<gene>
    <name evidence="2" type="ORF">BLIG_00421</name>
</gene>
<keyword evidence="1" id="KW-0472">Membrane</keyword>
<organism evidence="2">
    <name type="scientific">Bifidobacterium longum subsp. infantis CCUG 52486</name>
    <dbReference type="NCBI Taxonomy" id="537937"/>
    <lineage>
        <taxon>Bacteria</taxon>
        <taxon>Bacillati</taxon>
        <taxon>Actinomycetota</taxon>
        <taxon>Actinomycetes</taxon>
        <taxon>Bifidobacteriales</taxon>
        <taxon>Bifidobacteriaceae</taxon>
        <taxon>Bifidobacterium</taxon>
    </lineage>
</organism>
<keyword evidence="1" id="KW-0812">Transmembrane</keyword>
<proteinExistence type="predicted"/>
<dbReference type="HOGENOM" id="CLU_2491597_0_0_11"/>
<dbReference type="EMBL" id="DS990238">
    <property type="protein sequence ID" value="EEQ54471.1"/>
    <property type="molecule type" value="Genomic_DNA"/>
</dbReference>
<evidence type="ECO:0000256" key="1">
    <source>
        <dbReference type="SAM" id="Phobius"/>
    </source>
</evidence>